<feature type="domain" description="Smf/DprA SLOG" evidence="2">
    <location>
        <begin position="92"/>
        <end position="286"/>
    </location>
</feature>
<sequence length="366" mass="38255">MSTDNDRTIRAGLSYYTGRALPDHLADAVRAQGLQPGSWVFPKPADGLPIGEQQALDKLRALGRSLRDRARAAGATLIVPDDPGWPAGTGCNLPALWIQGNPDLASLLDQSVTLTGARACSEYGLRVAEEFTLGLTEARRTIVTSTAPGIARRALSTALSVPAGRTVLVGDQGLDQPFRPPVADAVARAASRGTVISPFPPGSSPTPSRRIFADQLLFRLAAGTVVVEASLGSQIMLAARHAAHAGFYVCAVPGPVTSALAAGCHQLVVEGSAEMVTNIDDVINAVGFDRPAFIKPFTVTVELRSGGAALGRRRHGPFMVWAASVAHAANTAFDLVVDAPSVPVDLTVWVHDASGGREAIAINRRS</sequence>
<dbReference type="RefSeq" id="WP_208465889.1">
    <property type="nucleotide sequence ID" value="NZ_JAGFNS010000002.1"/>
</dbReference>
<dbReference type="InterPro" id="IPR003488">
    <property type="entry name" value="DprA"/>
</dbReference>
<dbReference type="PANTHER" id="PTHR43022:SF1">
    <property type="entry name" value="PROTEIN SMF"/>
    <property type="match status" value="1"/>
</dbReference>
<accession>A0ABS3UD14</accession>
<name>A0ABS3UD14_9ACTN</name>
<evidence type="ECO:0000313" key="3">
    <source>
        <dbReference type="EMBL" id="MBO3736671.1"/>
    </source>
</evidence>
<dbReference type="PANTHER" id="PTHR43022">
    <property type="entry name" value="PROTEIN SMF"/>
    <property type="match status" value="1"/>
</dbReference>
<keyword evidence="4" id="KW-1185">Reference proteome</keyword>
<dbReference type="Proteomes" id="UP000679690">
    <property type="component" value="Unassembled WGS sequence"/>
</dbReference>
<reference evidence="3 4" key="1">
    <citation type="submission" date="2021-03" db="EMBL/GenBank/DDBJ databases">
        <title>Actinoplanes flavus sp. nov., a novel actinomycete isolated from Coconut Palm rhizosphere soil.</title>
        <authorList>
            <person name="Luo X."/>
        </authorList>
    </citation>
    <scope>NUCLEOTIDE SEQUENCE [LARGE SCALE GENOMIC DNA]</scope>
    <source>
        <strain evidence="3 4">NEAU-H7</strain>
    </source>
</reference>
<evidence type="ECO:0000256" key="1">
    <source>
        <dbReference type="ARBA" id="ARBA00006525"/>
    </source>
</evidence>
<dbReference type="InterPro" id="IPR057666">
    <property type="entry name" value="DrpA_SLOG"/>
</dbReference>
<dbReference type="EMBL" id="JAGFNS010000002">
    <property type="protein sequence ID" value="MBO3736671.1"/>
    <property type="molecule type" value="Genomic_DNA"/>
</dbReference>
<dbReference type="Gene3D" id="3.40.50.450">
    <property type="match status" value="1"/>
</dbReference>
<proteinExistence type="inferred from homology"/>
<evidence type="ECO:0000259" key="2">
    <source>
        <dbReference type="Pfam" id="PF02481"/>
    </source>
</evidence>
<evidence type="ECO:0000313" key="4">
    <source>
        <dbReference type="Proteomes" id="UP000679690"/>
    </source>
</evidence>
<organism evidence="3 4">
    <name type="scientific">Actinoplanes flavus</name>
    <dbReference type="NCBI Taxonomy" id="2820290"/>
    <lineage>
        <taxon>Bacteria</taxon>
        <taxon>Bacillati</taxon>
        <taxon>Actinomycetota</taxon>
        <taxon>Actinomycetes</taxon>
        <taxon>Micromonosporales</taxon>
        <taxon>Micromonosporaceae</taxon>
        <taxon>Actinoplanes</taxon>
    </lineage>
</organism>
<comment type="similarity">
    <text evidence="1">Belongs to the DprA/Smf family.</text>
</comment>
<protein>
    <submittedName>
        <fullName evidence="3">DNA-processing protein DprA</fullName>
    </submittedName>
</protein>
<gene>
    <name evidence="3" type="ORF">J5X75_03945</name>
</gene>
<dbReference type="Pfam" id="PF02481">
    <property type="entry name" value="DNA_processg_A"/>
    <property type="match status" value="1"/>
</dbReference>
<dbReference type="SUPFAM" id="SSF102405">
    <property type="entry name" value="MCP/YpsA-like"/>
    <property type="match status" value="1"/>
</dbReference>
<comment type="caution">
    <text evidence="3">The sequence shown here is derived from an EMBL/GenBank/DDBJ whole genome shotgun (WGS) entry which is preliminary data.</text>
</comment>